<evidence type="ECO:0000256" key="1">
    <source>
        <dbReference type="SAM" id="MobiDB-lite"/>
    </source>
</evidence>
<evidence type="ECO:0000313" key="2">
    <source>
        <dbReference type="EMBL" id="CAB5004519.1"/>
    </source>
</evidence>
<dbReference type="AlphaFoldDB" id="A0A6J7PM81"/>
<proteinExistence type="predicted"/>
<feature type="compositionally biased region" description="Low complexity" evidence="1">
    <location>
        <begin position="1"/>
        <end position="13"/>
    </location>
</feature>
<sequence>MAAAPAGRTAGVASPVAPSGMPGARPESLKYSAPSGFTREPGSARKVVSASRDIDVLRAAMASTPTVAAALRPVATVFSRGAGLMWAAAARWVTFGGAGVAAGVAAEDVAVVAVVAAGPALAGPTMSVPSPRVVITTRAAPNTDDRATIRITASPWKV</sequence>
<protein>
    <submittedName>
        <fullName evidence="2">Unannotated protein</fullName>
    </submittedName>
</protein>
<name>A0A6J7PM81_9ZZZZ</name>
<gene>
    <name evidence="2" type="ORF">UFOPK3992_00888</name>
</gene>
<dbReference type="EMBL" id="CAFBOZ010000112">
    <property type="protein sequence ID" value="CAB5004519.1"/>
    <property type="molecule type" value="Genomic_DNA"/>
</dbReference>
<organism evidence="2">
    <name type="scientific">freshwater metagenome</name>
    <dbReference type="NCBI Taxonomy" id="449393"/>
    <lineage>
        <taxon>unclassified sequences</taxon>
        <taxon>metagenomes</taxon>
        <taxon>ecological metagenomes</taxon>
    </lineage>
</organism>
<reference evidence="2" key="1">
    <citation type="submission" date="2020-05" db="EMBL/GenBank/DDBJ databases">
        <authorList>
            <person name="Chiriac C."/>
            <person name="Salcher M."/>
            <person name="Ghai R."/>
            <person name="Kavagutti S V."/>
        </authorList>
    </citation>
    <scope>NUCLEOTIDE SEQUENCE</scope>
</reference>
<feature type="region of interest" description="Disordered" evidence="1">
    <location>
        <begin position="1"/>
        <end position="41"/>
    </location>
</feature>
<accession>A0A6J7PM81</accession>